<proteinExistence type="predicted"/>
<evidence type="ECO:0000256" key="1">
    <source>
        <dbReference type="SAM" id="MobiDB-lite"/>
    </source>
</evidence>
<accession>A0A484I9C5</accession>
<dbReference type="Proteomes" id="UP000294299">
    <property type="component" value="Chromosome NFRAN"/>
</dbReference>
<reference evidence="2 3" key="1">
    <citation type="submission" date="2019-02" db="EMBL/GenBank/DDBJ databases">
        <authorList>
            <person name="Lehtovirta-Morley E L."/>
        </authorList>
    </citation>
    <scope>NUCLEOTIDE SEQUENCE [LARGE SCALE GENOMIC DNA]</scope>
    <source>
        <strain evidence="2">NFRAN1</strain>
    </source>
</reference>
<evidence type="ECO:0008006" key="4">
    <source>
        <dbReference type="Google" id="ProtNLM"/>
    </source>
</evidence>
<dbReference type="EMBL" id="LR216287">
    <property type="protein sequence ID" value="VFJ13412.1"/>
    <property type="molecule type" value="Genomic_DNA"/>
</dbReference>
<evidence type="ECO:0000313" key="3">
    <source>
        <dbReference type="Proteomes" id="UP000294299"/>
    </source>
</evidence>
<sequence>MKDMSYIHNEKNYADPAQSGVDSSVERAEELTGESPVNKATDNATVSKLANLLEGLKFPATTEEILSHINRKSPSMGNQINDVFARVQNNLEKGIKYKNTYQVGLASKLVEIEEE</sequence>
<dbReference type="AlphaFoldDB" id="A0A484I9C5"/>
<organism evidence="2 3">
    <name type="scientific">Candidatus Nitrosocosmicus franklandianus</name>
    <dbReference type="NCBI Taxonomy" id="1798806"/>
    <lineage>
        <taxon>Archaea</taxon>
        <taxon>Nitrososphaerota</taxon>
        <taxon>Nitrososphaeria</taxon>
        <taxon>Nitrososphaerales</taxon>
        <taxon>Nitrososphaeraceae</taxon>
        <taxon>Candidatus Nitrosocosmicus</taxon>
    </lineage>
</organism>
<name>A0A484I9C5_9ARCH</name>
<dbReference type="KEGG" id="nfn:NFRAN_1090"/>
<protein>
    <recommendedName>
        <fullName evidence="4">DUF2795 domain-containing protein</fullName>
    </recommendedName>
</protein>
<feature type="compositionally biased region" description="Basic and acidic residues" evidence="1">
    <location>
        <begin position="1"/>
        <end position="13"/>
    </location>
</feature>
<keyword evidence="3" id="KW-1185">Reference proteome</keyword>
<gene>
    <name evidence="2" type="ORF">NFRAN_1090</name>
</gene>
<feature type="region of interest" description="Disordered" evidence="1">
    <location>
        <begin position="1"/>
        <end position="39"/>
    </location>
</feature>
<evidence type="ECO:0000313" key="2">
    <source>
        <dbReference type="EMBL" id="VFJ13412.1"/>
    </source>
</evidence>